<dbReference type="Pfam" id="PF01026">
    <property type="entry name" value="TatD_DNase"/>
    <property type="match status" value="1"/>
</dbReference>
<accession>A0ABR7NR18</accession>
<keyword evidence="3" id="KW-1185">Reference proteome</keyword>
<name>A0ABR7NR18_9FIRM</name>
<dbReference type="NCBIfam" id="TIGR00010">
    <property type="entry name" value="YchF/TatD family DNA exonuclease"/>
    <property type="match status" value="1"/>
</dbReference>
<comment type="caution">
    <text evidence="2">The sequence shown here is derived from an EMBL/GenBank/DDBJ whole genome shotgun (WGS) entry which is preliminary data.</text>
</comment>
<dbReference type="PIRSF" id="PIRSF005902">
    <property type="entry name" value="DNase_TatD"/>
    <property type="match status" value="1"/>
</dbReference>
<dbReference type="Gene3D" id="3.20.20.140">
    <property type="entry name" value="Metal-dependent hydrolases"/>
    <property type="match status" value="1"/>
</dbReference>
<dbReference type="RefSeq" id="WP_262427141.1">
    <property type="nucleotide sequence ID" value="NZ_JACRTJ010000011.1"/>
</dbReference>
<dbReference type="PANTHER" id="PTHR46124:SF2">
    <property type="entry name" value="D-AMINOACYL-TRNA DEACYLASE"/>
    <property type="match status" value="1"/>
</dbReference>
<evidence type="ECO:0000256" key="1">
    <source>
        <dbReference type="ARBA" id="ARBA00022723"/>
    </source>
</evidence>
<dbReference type="PANTHER" id="PTHR46124">
    <property type="entry name" value="D-AMINOACYL-TRNA DEACYLASE"/>
    <property type="match status" value="1"/>
</dbReference>
<dbReference type="InterPro" id="IPR001130">
    <property type="entry name" value="TatD-like"/>
</dbReference>
<keyword evidence="2" id="KW-0378">Hydrolase</keyword>
<dbReference type="GO" id="GO:0016787">
    <property type="term" value="F:hydrolase activity"/>
    <property type="evidence" value="ECO:0007669"/>
    <property type="project" value="UniProtKB-KW"/>
</dbReference>
<reference evidence="2 3" key="1">
    <citation type="submission" date="2020-08" db="EMBL/GenBank/DDBJ databases">
        <title>Genome public.</title>
        <authorList>
            <person name="Liu C."/>
            <person name="Sun Q."/>
        </authorList>
    </citation>
    <scope>NUCLEOTIDE SEQUENCE [LARGE SCALE GENOMIC DNA]</scope>
    <source>
        <strain evidence="2 3">BX10</strain>
    </source>
</reference>
<evidence type="ECO:0000313" key="3">
    <source>
        <dbReference type="Proteomes" id="UP000647491"/>
    </source>
</evidence>
<gene>
    <name evidence="2" type="ORF">H8708_04800</name>
</gene>
<keyword evidence="1" id="KW-0479">Metal-binding</keyword>
<dbReference type="SUPFAM" id="SSF51556">
    <property type="entry name" value="Metallo-dependent hydrolases"/>
    <property type="match status" value="1"/>
</dbReference>
<dbReference type="InterPro" id="IPR015991">
    <property type="entry name" value="TatD/YcfH-like"/>
</dbReference>
<evidence type="ECO:0000313" key="2">
    <source>
        <dbReference type="EMBL" id="MBC8598555.1"/>
    </source>
</evidence>
<protein>
    <submittedName>
        <fullName evidence="2">TatD family hydrolase</fullName>
    </submittedName>
</protein>
<dbReference type="CDD" id="cd01310">
    <property type="entry name" value="TatD_DNAse"/>
    <property type="match status" value="1"/>
</dbReference>
<dbReference type="EMBL" id="JACRTJ010000011">
    <property type="protein sequence ID" value="MBC8598555.1"/>
    <property type="molecule type" value="Genomic_DNA"/>
</dbReference>
<dbReference type="InterPro" id="IPR032466">
    <property type="entry name" value="Metal_Hydrolase"/>
</dbReference>
<sequence>MEYIFDTHAHYDDEAFDEDRESLIGSLREKGIGNVCNIGASMESCRTTLALAEKYPFFYGALGVHPNETKDLTEEDMDWLRKASGSEKIVAIGEIGLDYYWDEPDRETQKKWFVRQLSIAKDTGLPVVIHSRDAAKDTMDIIKAEHKGTTGGVIHCFSYGADQAREYLDMGYFLGIGGVLTFKNAKKLKEVAEYAPMDRLVLETDCPYLTPVPYRGKRNSSLYLSYVAEALAEIKGMEKDEVIRVTAENARRLYRL</sequence>
<organism evidence="2 3">
    <name type="scientific">Enterocloster hominis</name>
    <name type="common">ex Liu et al. 2021</name>
    <dbReference type="NCBI Taxonomy" id="2763663"/>
    <lineage>
        <taxon>Bacteria</taxon>
        <taxon>Bacillati</taxon>
        <taxon>Bacillota</taxon>
        <taxon>Clostridia</taxon>
        <taxon>Lachnospirales</taxon>
        <taxon>Lachnospiraceae</taxon>
        <taxon>Enterocloster</taxon>
    </lineage>
</organism>
<dbReference type="Proteomes" id="UP000647491">
    <property type="component" value="Unassembled WGS sequence"/>
</dbReference>
<proteinExistence type="predicted"/>